<dbReference type="GO" id="GO:0005886">
    <property type="term" value="C:plasma membrane"/>
    <property type="evidence" value="ECO:0007669"/>
    <property type="project" value="TreeGrafter"/>
</dbReference>
<comment type="caution">
    <text evidence="5">The sequence shown here is derived from an EMBL/GenBank/DDBJ whole genome shotgun (WGS) entry which is preliminary data.</text>
</comment>
<comment type="subcellular location">
    <subcellularLocation>
        <location evidence="1">Membrane</location>
        <topology evidence="1">Single-pass membrane protein</topology>
    </subcellularLocation>
</comment>
<reference evidence="5" key="1">
    <citation type="journal article" date="2010" name="Genomics">
        <title>Tracing phylogenomic events leading to diversity of Haemophilus influenzae and the emergence of Brazilian Purpuric Fever (BPF)-associated clones.</title>
        <authorList>
            <person name="Papazisi L."/>
            <person name="Ratnayake S."/>
            <person name="Remortel B.G."/>
            <person name="Bock G.R."/>
            <person name="Liang W."/>
            <person name="Saeed A.I."/>
            <person name="Liu J."/>
            <person name="Fleischmann R.D."/>
            <person name="Kilian M."/>
            <person name="Peterson S.N."/>
        </authorList>
    </citation>
    <scope>NUCLEOTIDE SEQUENCE [LARGE SCALE GENOMIC DNA]</scope>
    <source>
        <strain evidence="5">HK1212</strain>
    </source>
</reference>
<organism evidence="5">
    <name type="scientific">Haemophilus influenzae HK1212</name>
    <dbReference type="NCBI Taxonomy" id="456482"/>
    <lineage>
        <taxon>Bacteria</taxon>
        <taxon>Pseudomonadati</taxon>
        <taxon>Pseudomonadota</taxon>
        <taxon>Gammaproteobacteria</taxon>
        <taxon>Pasteurellales</taxon>
        <taxon>Pasteurellaceae</taxon>
        <taxon>Haemophilus</taxon>
    </lineage>
</organism>
<dbReference type="PANTHER" id="PTHR36985">
    <property type="entry name" value="TRANSLOCATION AND ASSEMBLY MODULE SUBUNIT TAMB"/>
    <property type="match status" value="1"/>
</dbReference>
<evidence type="ECO:0000256" key="1">
    <source>
        <dbReference type="ARBA" id="ARBA00004167"/>
    </source>
</evidence>
<gene>
    <name evidence="5" type="ORF">HAINFHK1212_0848</name>
</gene>
<protein>
    <submittedName>
        <fullName evidence="5">Uncharacterized protein</fullName>
    </submittedName>
</protein>
<dbReference type="EMBL" id="ABFC01000548">
    <property type="protein sequence ID" value="EFA28760.1"/>
    <property type="molecule type" value="Genomic_DNA"/>
</dbReference>
<dbReference type="GO" id="GO:0097347">
    <property type="term" value="C:TAM protein secretion complex"/>
    <property type="evidence" value="ECO:0007669"/>
    <property type="project" value="TreeGrafter"/>
</dbReference>
<evidence type="ECO:0000256" key="2">
    <source>
        <dbReference type="ARBA" id="ARBA00022692"/>
    </source>
</evidence>
<dbReference type="PANTHER" id="PTHR36985:SF1">
    <property type="entry name" value="TRANSLOCATION AND ASSEMBLY MODULE SUBUNIT TAMB"/>
    <property type="match status" value="1"/>
</dbReference>
<keyword evidence="3" id="KW-1133">Transmembrane helix</keyword>
<dbReference type="GO" id="GO:0009306">
    <property type="term" value="P:protein secretion"/>
    <property type="evidence" value="ECO:0007669"/>
    <property type="project" value="TreeGrafter"/>
</dbReference>
<keyword evidence="4" id="KW-0472">Membrane</keyword>
<evidence type="ECO:0000313" key="5">
    <source>
        <dbReference type="EMBL" id="EFA28760.1"/>
    </source>
</evidence>
<accession>A0A7G2JZH9</accession>
<feature type="non-terminal residue" evidence="5">
    <location>
        <position position="1"/>
    </location>
</feature>
<evidence type="ECO:0000256" key="4">
    <source>
        <dbReference type="ARBA" id="ARBA00023136"/>
    </source>
</evidence>
<keyword evidence="2" id="KW-0812">Transmembrane</keyword>
<feature type="non-terminal residue" evidence="5">
    <location>
        <position position="157"/>
    </location>
</feature>
<evidence type="ECO:0000256" key="3">
    <source>
        <dbReference type="ARBA" id="ARBA00022989"/>
    </source>
</evidence>
<proteinExistence type="predicted"/>
<name>A0A7G2JZH9_HAEIF</name>
<sequence>ISINAENLVVQDLSVNIDQTSITLGNFKSAVSLNNEKGLTLAPTEINDISVIAKKLPEGKPEPKAEQPNKPVDWAAIEQSLTPAFLGNVSEIILPFDLHIPEISGKNWQYQAVNEKGETLQSVEMSSLIAQADTVDNQLQLQKLAIESSLGNLSSQG</sequence>
<dbReference type="AlphaFoldDB" id="A0A7G2JZH9"/>